<organism evidence="1 2">
    <name type="scientific">Artomyces pyxidatus</name>
    <dbReference type="NCBI Taxonomy" id="48021"/>
    <lineage>
        <taxon>Eukaryota</taxon>
        <taxon>Fungi</taxon>
        <taxon>Dikarya</taxon>
        <taxon>Basidiomycota</taxon>
        <taxon>Agaricomycotina</taxon>
        <taxon>Agaricomycetes</taxon>
        <taxon>Russulales</taxon>
        <taxon>Auriscalpiaceae</taxon>
        <taxon>Artomyces</taxon>
    </lineage>
</organism>
<reference evidence="1" key="1">
    <citation type="submission" date="2021-03" db="EMBL/GenBank/DDBJ databases">
        <authorList>
            <consortium name="DOE Joint Genome Institute"/>
            <person name="Ahrendt S."/>
            <person name="Looney B.P."/>
            <person name="Miyauchi S."/>
            <person name="Morin E."/>
            <person name="Drula E."/>
            <person name="Courty P.E."/>
            <person name="Chicoki N."/>
            <person name="Fauchery L."/>
            <person name="Kohler A."/>
            <person name="Kuo A."/>
            <person name="Labutti K."/>
            <person name="Pangilinan J."/>
            <person name="Lipzen A."/>
            <person name="Riley R."/>
            <person name="Andreopoulos W."/>
            <person name="He G."/>
            <person name="Johnson J."/>
            <person name="Barry K.W."/>
            <person name="Grigoriev I.V."/>
            <person name="Nagy L."/>
            <person name="Hibbett D."/>
            <person name="Henrissat B."/>
            <person name="Matheny P.B."/>
            <person name="Labbe J."/>
            <person name="Martin F."/>
        </authorList>
    </citation>
    <scope>NUCLEOTIDE SEQUENCE</scope>
    <source>
        <strain evidence="1">HHB10654</strain>
    </source>
</reference>
<proteinExistence type="predicted"/>
<keyword evidence="2" id="KW-1185">Reference proteome</keyword>
<name>A0ACB8THW6_9AGAM</name>
<dbReference type="Proteomes" id="UP000814140">
    <property type="component" value="Unassembled WGS sequence"/>
</dbReference>
<comment type="caution">
    <text evidence="1">The sequence shown here is derived from an EMBL/GenBank/DDBJ whole genome shotgun (WGS) entry which is preliminary data.</text>
</comment>
<reference evidence="1" key="2">
    <citation type="journal article" date="2022" name="New Phytol.">
        <title>Evolutionary transition to the ectomycorrhizal habit in the genomes of a hyperdiverse lineage of mushroom-forming fungi.</title>
        <authorList>
            <person name="Looney B."/>
            <person name="Miyauchi S."/>
            <person name="Morin E."/>
            <person name="Drula E."/>
            <person name="Courty P.E."/>
            <person name="Kohler A."/>
            <person name="Kuo A."/>
            <person name="LaButti K."/>
            <person name="Pangilinan J."/>
            <person name="Lipzen A."/>
            <person name="Riley R."/>
            <person name="Andreopoulos W."/>
            <person name="He G."/>
            <person name="Johnson J."/>
            <person name="Nolan M."/>
            <person name="Tritt A."/>
            <person name="Barry K.W."/>
            <person name="Grigoriev I.V."/>
            <person name="Nagy L.G."/>
            <person name="Hibbett D."/>
            <person name="Henrissat B."/>
            <person name="Matheny P.B."/>
            <person name="Labbe J."/>
            <person name="Martin F.M."/>
        </authorList>
    </citation>
    <scope>NUCLEOTIDE SEQUENCE</scope>
    <source>
        <strain evidence="1">HHB10654</strain>
    </source>
</reference>
<gene>
    <name evidence="1" type="ORF">BV25DRAFT_1818364</name>
</gene>
<dbReference type="EMBL" id="MU277188">
    <property type="protein sequence ID" value="KAI0068009.1"/>
    <property type="molecule type" value="Genomic_DNA"/>
</dbReference>
<evidence type="ECO:0000313" key="2">
    <source>
        <dbReference type="Proteomes" id="UP000814140"/>
    </source>
</evidence>
<accession>A0ACB8THW6</accession>
<evidence type="ECO:0000313" key="1">
    <source>
        <dbReference type="EMBL" id="KAI0068009.1"/>
    </source>
</evidence>
<protein>
    <submittedName>
        <fullName evidence="1">Uncharacterized protein</fullName>
    </submittedName>
</protein>
<sequence length="637" mass="68857">MFPRGRSRTISPVALARQASEERQRTREAVASIQHYTPTYTLPRDPEKCSAPRFLRPSEPSTSPSPVTTPLALTPPDPAPLHTRRPRTLRVDDVHAPIDPRVPPPSSSFSTPPSTPPTAKPKFLPPQPEASTSTAEADARARRAKQRYAALSRAESAFAAVLARTRHERIAVLLSRARAEEERKDRERARVSAPRQLYTARGAPTYRVLAKPQPQPQEPDRFTYAFPVAPSHSQRQGSPRTRVALAALTDPHAVNTRAVPFKDVRASLHGALFPEIPRDAVRDKSGKEAELLGVLLEAVRWQAEERWLAKGKAPERHIIREDTQECEACIVEFASSFSSSASSSVTASASTSYVSRPTSWLSFASSRKSSSALSTAQTTPASTHKQSSPLAAALHSLTLQSAQTTPHATPVHRHSCNRARAQCFVAVDLDDSPLGAGASNSPTSTYTQPLVTGVARSQTSPQKGAWRAVLAVAAHIQHAYVSATLASLNSSDYASPERSPSPSPPPNPLRGVAKADVAQFLGAREISHTPYAVLELREVVADAPPAPVKTAASFPFVGPEAPGMARPRPVENSRYLMSRALANSRRARGAAGQGQAVVQMFYAPERVLGVGWDVHQGQRSSALRWGWRVACGDGDAW</sequence>